<name>A0A382ZJN9_9ZZZZ</name>
<dbReference type="EMBL" id="UINC01184531">
    <property type="protein sequence ID" value="SVD95787.1"/>
    <property type="molecule type" value="Genomic_DNA"/>
</dbReference>
<dbReference type="AlphaFoldDB" id="A0A382ZJN9"/>
<evidence type="ECO:0008006" key="2">
    <source>
        <dbReference type="Google" id="ProtNLM"/>
    </source>
</evidence>
<organism evidence="1">
    <name type="scientific">marine metagenome</name>
    <dbReference type="NCBI Taxonomy" id="408172"/>
    <lineage>
        <taxon>unclassified sequences</taxon>
        <taxon>metagenomes</taxon>
        <taxon>ecological metagenomes</taxon>
    </lineage>
</organism>
<proteinExistence type="predicted"/>
<gene>
    <name evidence="1" type="ORF">METZ01_LOCUS448641</name>
</gene>
<reference evidence="1" key="1">
    <citation type="submission" date="2018-05" db="EMBL/GenBank/DDBJ databases">
        <authorList>
            <person name="Lanie J.A."/>
            <person name="Ng W.-L."/>
            <person name="Kazmierczak K.M."/>
            <person name="Andrzejewski T.M."/>
            <person name="Davidsen T.M."/>
            <person name="Wayne K.J."/>
            <person name="Tettelin H."/>
            <person name="Glass J.I."/>
            <person name="Rusch D."/>
            <person name="Podicherti R."/>
            <person name="Tsui H.-C.T."/>
            <person name="Winkler M.E."/>
        </authorList>
    </citation>
    <scope>NUCLEOTIDE SEQUENCE</scope>
</reference>
<accession>A0A382ZJN9</accession>
<sequence length="140" mass="16037">MLGRKTLVPDDFEVPNVLETDKFRLRMLTVNDLIKDYDAVMTSADHLQSSYSQASGSGWPAGLTLEEDLIDLGWHQREFTLRYSFAYTVMSLDESVCLGCMYINPSEKADYDARITMWVRASALHLDDELYHTVTTWIDS</sequence>
<evidence type="ECO:0000313" key="1">
    <source>
        <dbReference type="EMBL" id="SVD95787.1"/>
    </source>
</evidence>
<feature type="non-terminal residue" evidence="1">
    <location>
        <position position="140"/>
    </location>
</feature>
<protein>
    <recommendedName>
        <fullName evidence="2">N-acetyltransferase domain-containing protein</fullName>
    </recommendedName>
</protein>